<dbReference type="InterPro" id="IPR008309">
    <property type="entry name" value="YdbL"/>
</dbReference>
<comment type="caution">
    <text evidence="1">The sequence shown here is derived from an EMBL/GenBank/DDBJ whole genome shotgun (WGS) entry which is preliminary data.</text>
</comment>
<dbReference type="OrthoDB" id="7277292at2"/>
<dbReference type="EMBL" id="LPZR01000228">
    <property type="protein sequence ID" value="KYO49404.1"/>
    <property type="molecule type" value="Genomic_DNA"/>
</dbReference>
<name>A0A162JKX3_9PROT</name>
<reference evidence="1 2" key="1">
    <citation type="submission" date="2015-12" db="EMBL/GenBank/DDBJ databases">
        <title>Genome sequence of Tistrella mobilis MCCC 1A02139.</title>
        <authorList>
            <person name="Lu L."/>
            <person name="Lai Q."/>
            <person name="Shao Z."/>
            <person name="Qian P."/>
        </authorList>
    </citation>
    <scope>NUCLEOTIDE SEQUENCE [LARGE SCALE GENOMIC DNA]</scope>
    <source>
        <strain evidence="1 2">MCCC 1A02139</strain>
    </source>
</reference>
<dbReference type="Proteomes" id="UP000075787">
    <property type="component" value="Unassembled WGS sequence"/>
</dbReference>
<evidence type="ECO:0000313" key="2">
    <source>
        <dbReference type="Proteomes" id="UP000075787"/>
    </source>
</evidence>
<organism evidence="1 2">
    <name type="scientific">Tistrella mobilis</name>
    <dbReference type="NCBI Taxonomy" id="171437"/>
    <lineage>
        <taxon>Bacteria</taxon>
        <taxon>Pseudomonadati</taxon>
        <taxon>Pseudomonadota</taxon>
        <taxon>Alphaproteobacteria</taxon>
        <taxon>Geminicoccales</taxon>
        <taxon>Geminicoccaceae</taxon>
        <taxon>Tistrella</taxon>
    </lineage>
</organism>
<dbReference type="GeneID" id="97240439"/>
<accession>A0A162JKX3</accession>
<proteinExistence type="predicted"/>
<dbReference type="Pfam" id="PF07027">
    <property type="entry name" value="DUF1318"/>
    <property type="match status" value="1"/>
</dbReference>
<dbReference type="AlphaFoldDB" id="A0A162JKX3"/>
<gene>
    <name evidence="1" type="ORF">AUP44_17830</name>
</gene>
<evidence type="ECO:0000313" key="1">
    <source>
        <dbReference type="EMBL" id="KYO49404.1"/>
    </source>
</evidence>
<sequence>MPTLPARRRTAARFIAVLLATALPAAAVLPLVLPRAAMAQEAGLDALKAQGLVGERFDGYVGAVKSQTDAATQQVIDRINLQRKDRYRAIAAKRGASLSAVERIAGAQVIERAPSGTWVMPEGSGWVQKP</sequence>
<evidence type="ECO:0008006" key="3">
    <source>
        <dbReference type="Google" id="ProtNLM"/>
    </source>
</evidence>
<protein>
    <recommendedName>
        <fullName evidence="3">DUF1318 domain-containing protein</fullName>
    </recommendedName>
</protein>
<dbReference type="RefSeq" id="WP_062770380.1">
    <property type="nucleotide sequence ID" value="NZ_CP121045.1"/>
</dbReference>